<dbReference type="InterPro" id="IPR014756">
    <property type="entry name" value="Ig_E-set"/>
</dbReference>
<evidence type="ECO:0000256" key="5">
    <source>
        <dbReference type="ARBA" id="ARBA00023157"/>
    </source>
</evidence>
<name>A0A0X3NXW4_SCHSO</name>
<accession>A0A0X3NXW4</accession>
<evidence type="ECO:0000313" key="8">
    <source>
        <dbReference type="EMBL" id="JAP44428.1"/>
    </source>
</evidence>
<feature type="signal peptide" evidence="6">
    <location>
        <begin position="1"/>
        <end position="47"/>
    </location>
</feature>
<keyword evidence="5" id="KW-1015">Disulfide bond</keyword>
<dbReference type="FunFam" id="2.60.40.770:FF:000001">
    <property type="entry name" value="NPC intracellular cholesterol transporter 2"/>
    <property type="match status" value="1"/>
</dbReference>
<dbReference type="AlphaFoldDB" id="A0A0X3NXW4"/>
<dbReference type="GO" id="GO:0005576">
    <property type="term" value="C:extracellular region"/>
    <property type="evidence" value="ECO:0007669"/>
    <property type="project" value="UniProtKB-SubCell"/>
</dbReference>
<dbReference type="InterPro" id="IPR033916">
    <property type="entry name" value="ML_Npc2-like"/>
</dbReference>
<gene>
    <name evidence="8" type="primary">NPC2</name>
    <name evidence="8" type="ORF">TR160287</name>
</gene>
<dbReference type="Gene3D" id="2.60.40.770">
    <property type="match status" value="1"/>
</dbReference>
<evidence type="ECO:0000256" key="3">
    <source>
        <dbReference type="ARBA" id="ARBA00022525"/>
    </source>
</evidence>
<dbReference type="SUPFAM" id="SSF81296">
    <property type="entry name" value="E set domains"/>
    <property type="match status" value="1"/>
</dbReference>
<keyword evidence="3" id="KW-0964">Secreted</keyword>
<evidence type="ECO:0000256" key="1">
    <source>
        <dbReference type="ARBA" id="ARBA00004613"/>
    </source>
</evidence>
<feature type="chain" id="PRO_5007050789" evidence="6">
    <location>
        <begin position="48"/>
        <end position="215"/>
    </location>
</feature>
<protein>
    <submittedName>
        <fullName evidence="8">Epididymal secretory protein E1</fullName>
    </submittedName>
</protein>
<comment type="subcellular location">
    <subcellularLocation>
        <location evidence="1">Secreted</location>
    </subcellularLocation>
</comment>
<feature type="domain" description="MD-2-related lipid-recognition" evidence="7">
    <location>
        <begin position="53"/>
        <end position="175"/>
    </location>
</feature>
<evidence type="ECO:0000256" key="6">
    <source>
        <dbReference type="SAM" id="SignalP"/>
    </source>
</evidence>
<dbReference type="InterPro" id="IPR003172">
    <property type="entry name" value="ML_dom"/>
</dbReference>
<reference evidence="8" key="1">
    <citation type="submission" date="2016-01" db="EMBL/GenBank/DDBJ databases">
        <title>Reference transcriptome for the parasite Schistocephalus solidus: insights into the molecular evolution of parasitism.</title>
        <authorList>
            <person name="Hebert F.O."/>
            <person name="Grambauer S."/>
            <person name="Barber I."/>
            <person name="Landry C.R."/>
            <person name="Aubin-Horth N."/>
        </authorList>
    </citation>
    <scope>NUCLEOTIDE SEQUENCE</scope>
</reference>
<keyword evidence="4 6" id="KW-0732">Signal</keyword>
<dbReference type="EMBL" id="GEEE01018797">
    <property type="protein sequence ID" value="JAP44428.1"/>
    <property type="molecule type" value="Transcribed_RNA"/>
</dbReference>
<evidence type="ECO:0000259" key="7">
    <source>
        <dbReference type="SMART" id="SM00737"/>
    </source>
</evidence>
<dbReference type="CDD" id="cd00916">
    <property type="entry name" value="Npc2_like"/>
    <property type="match status" value="1"/>
</dbReference>
<comment type="similarity">
    <text evidence="2">Belongs to the NPC2 family.</text>
</comment>
<evidence type="ECO:0000256" key="4">
    <source>
        <dbReference type="ARBA" id="ARBA00022729"/>
    </source>
</evidence>
<proteinExistence type="inferred from homology"/>
<dbReference type="SMART" id="SM00737">
    <property type="entry name" value="ML"/>
    <property type="match status" value="1"/>
</dbReference>
<sequence>MRLVILLPPRHGRRLGIISALTRVSYARANMLLRLFLLSVAVVGALGDPIPDVEDCGSKSGTFSAVEVVPCETNPCTLYKGSHANLTLTFKADHTVKSGKASVHGIIAGVPIPFPIPDNDLCKFASPSCPLDAGTTYTYMYSLEVKKTYPSISLHIRWELKEEDGDFHICVQFPAKLALSTPPLYKPRPLLLQPQKPYLLDKLRETWKRLFADYY</sequence>
<dbReference type="PANTHER" id="PTHR11306">
    <property type="entry name" value="NIEMANN PICK TYPE C2 PROTEIN NPC2-RELATED"/>
    <property type="match status" value="1"/>
</dbReference>
<organism evidence="8">
    <name type="scientific">Schistocephalus solidus</name>
    <name type="common">Tapeworm</name>
    <dbReference type="NCBI Taxonomy" id="70667"/>
    <lineage>
        <taxon>Eukaryota</taxon>
        <taxon>Metazoa</taxon>
        <taxon>Spiralia</taxon>
        <taxon>Lophotrochozoa</taxon>
        <taxon>Platyhelminthes</taxon>
        <taxon>Cestoda</taxon>
        <taxon>Eucestoda</taxon>
        <taxon>Diphyllobothriidea</taxon>
        <taxon>Diphyllobothriidae</taxon>
        <taxon>Schistocephalus</taxon>
    </lineage>
</organism>
<dbReference type="Pfam" id="PF02221">
    <property type="entry name" value="E1_DerP2_DerF2"/>
    <property type="match status" value="1"/>
</dbReference>
<dbReference type="InterPro" id="IPR039670">
    <property type="entry name" value="NPC2-like"/>
</dbReference>
<evidence type="ECO:0000256" key="2">
    <source>
        <dbReference type="ARBA" id="ARBA00006370"/>
    </source>
</evidence>
<dbReference type="GO" id="GO:0032934">
    <property type="term" value="F:sterol binding"/>
    <property type="evidence" value="ECO:0007669"/>
    <property type="project" value="InterPro"/>
</dbReference>
<dbReference type="GO" id="GO:0032367">
    <property type="term" value="P:intracellular cholesterol transport"/>
    <property type="evidence" value="ECO:0007669"/>
    <property type="project" value="InterPro"/>
</dbReference>
<dbReference type="PANTHER" id="PTHR11306:SF68">
    <property type="entry name" value="NPC INTRACELLULAR CHOLESTEROL TRANSPORTER 2"/>
    <property type="match status" value="1"/>
</dbReference>